<gene>
    <name evidence="1" type="ORF">M9Y10_027281</name>
    <name evidence="2" type="ORF">M9Y10_036381</name>
</gene>
<evidence type="ECO:0000313" key="3">
    <source>
        <dbReference type="Proteomes" id="UP001470230"/>
    </source>
</evidence>
<dbReference type="SUPFAM" id="SSF48403">
    <property type="entry name" value="Ankyrin repeat"/>
    <property type="match status" value="1"/>
</dbReference>
<protein>
    <recommendedName>
        <fullName evidence="4">DUF3447 domain-containing protein</fullName>
    </recommendedName>
</protein>
<dbReference type="Proteomes" id="UP001470230">
    <property type="component" value="Unassembled WGS sequence"/>
</dbReference>
<evidence type="ECO:0000313" key="1">
    <source>
        <dbReference type="EMBL" id="KAK8834596.1"/>
    </source>
</evidence>
<sequence length="361" mass="43207">MEISAVINQIKEVQAKTLNYITNQDGCLDDYLSFMNDIFQNEKYYKMNDYLQLIFHISNSHRRSPFFFERIEQIIRYFKDAIIHTFSNLEIYNLFKCNKRLLLFLIEEKVITVDDTIAYELSQESDNYYYFHLEIHSFYDQENKEKYQVNNYLDFEWKRKRGENDNFLCQLIQNDSIQEFVSFVNRKNLSLSTTIIEKSVFEANSFLLNKKPTLIEYAAFFGSLQIVKFLFLNNVELTPSLWLYAIHSNNADLIHFLEANKIKPENDSFEECLKEAIICHHNNIAIYIQNNYFDKIEDMIEIIIQSHNYNFMEIDLNKSNVIYALIKNNYSLIVSFLENKPDFDINAQIKYYINIIFFALI</sequence>
<dbReference type="InterPro" id="IPR036770">
    <property type="entry name" value="Ankyrin_rpt-contain_sf"/>
</dbReference>
<dbReference type="EMBL" id="JAPFFF010000363">
    <property type="protein sequence ID" value="KAK8834596.1"/>
    <property type="molecule type" value="Genomic_DNA"/>
</dbReference>
<organism evidence="2 3">
    <name type="scientific">Tritrichomonas musculus</name>
    <dbReference type="NCBI Taxonomy" id="1915356"/>
    <lineage>
        <taxon>Eukaryota</taxon>
        <taxon>Metamonada</taxon>
        <taxon>Parabasalia</taxon>
        <taxon>Tritrichomonadida</taxon>
        <taxon>Tritrichomonadidae</taxon>
        <taxon>Tritrichomonas</taxon>
    </lineage>
</organism>
<dbReference type="EMBL" id="JAPFFF010000058">
    <property type="protein sequence ID" value="KAK8837843.1"/>
    <property type="molecule type" value="Genomic_DNA"/>
</dbReference>
<evidence type="ECO:0008006" key="4">
    <source>
        <dbReference type="Google" id="ProtNLM"/>
    </source>
</evidence>
<keyword evidence="3" id="KW-1185">Reference proteome</keyword>
<dbReference type="PANTHER" id="PTHR24159">
    <property type="match status" value="1"/>
</dbReference>
<comment type="caution">
    <text evidence="2">The sequence shown here is derived from an EMBL/GenBank/DDBJ whole genome shotgun (WGS) entry which is preliminary data.</text>
</comment>
<name>A0ABR2GW06_9EUKA</name>
<evidence type="ECO:0000313" key="2">
    <source>
        <dbReference type="EMBL" id="KAK8837843.1"/>
    </source>
</evidence>
<dbReference type="PANTHER" id="PTHR24159:SF5">
    <property type="entry name" value="ANK_REP_REGION DOMAIN-CONTAINING PROTEIN"/>
    <property type="match status" value="1"/>
</dbReference>
<proteinExistence type="predicted"/>
<accession>A0ABR2GW06</accession>
<reference evidence="2 3" key="1">
    <citation type="submission" date="2024-04" db="EMBL/GenBank/DDBJ databases">
        <title>Tritrichomonas musculus Genome.</title>
        <authorList>
            <person name="Alves-Ferreira E."/>
            <person name="Grigg M."/>
            <person name="Lorenzi H."/>
            <person name="Galac M."/>
        </authorList>
    </citation>
    <scope>NUCLEOTIDE SEQUENCE [LARGE SCALE GENOMIC DNA]</scope>
    <source>
        <strain evidence="2 3">EAF2021</strain>
    </source>
</reference>